<proteinExistence type="predicted"/>
<keyword evidence="2" id="KW-1185">Reference proteome</keyword>
<dbReference type="OrthoDB" id="2449121at2759"/>
<organism evidence="1 2">
    <name type="scientific">Collybiopsis luxurians FD-317 M1</name>
    <dbReference type="NCBI Taxonomy" id="944289"/>
    <lineage>
        <taxon>Eukaryota</taxon>
        <taxon>Fungi</taxon>
        <taxon>Dikarya</taxon>
        <taxon>Basidiomycota</taxon>
        <taxon>Agaricomycotina</taxon>
        <taxon>Agaricomycetes</taxon>
        <taxon>Agaricomycetidae</taxon>
        <taxon>Agaricales</taxon>
        <taxon>Marasmiineae</taxon>
        <taxon>Omphalotaceae</taxon>
        <taxon>Collybiopsis</taxon>
        <taxon>Collybiopsis luxurians</taxon>
    </lineage>
</organism>
<protein>
    <recommendedName>
        <fullName evidence="3">Tc1-like transposase DDE domain-containing protein</fullName>
    </recommendedName>
</protein>
<dbReference type="EMBL" id="KN834841">
    <property type="protein sequence ID" value="KIK52546.1"/>
    <property type="molecule type" value="Genomic_DNA"/>
</dbReference>
<sequence length="131" mass="15458">MRRVLELQNDFANEKPLLELVIEEQGHQCVFFPKFHCELNPIELVWGQMKRYFRERTDGSFAKGKQLVPNGLDAITTATVRRYFQHCYRYMDAYKHGLNVKQAEYAVKKYTSHRRIPASIKLDPHILSMPT</sequence>
<dbReference type="HOGENOM" id="CLU_005726_8_1_1"/>
<dbReference type="AlphaFoldDB" id="A0A0D0BDH9"/>
<name>A0A0D0BDH9_9AGAR</name>
<evidence type="ECO:0000313" key="1">
    <source>
        <dbReference type="EMBL" id="KIK52546.1"/>
    </source>
</evidence>
<dbReference type="PANTHER" id="PTHR35871:SF1">
    <property type="entry name" value="CXC1-LIKE CYSTEINE CLUSTER ASSOCIATED WITH KDZ TRANSPOSASES DOMAIN-CONTAINING PROTEIN"/>
    <property type="match status" value="1"/>
</dbReference>
<dbReference type="Gene3D" id="3.30.420.10">
    <property type="entry name" value="Ribonuclease H-like superfamily/Ribonuclease H"/>
    <property type="match status" value="1"/>
</dbReference>
<accession>A0A0D0BDH9</accession>
<reference evidence="1 2" key="1">
    <citation type="submission" date="2014-04" db="EMBL/GenBank/DDBJ databases">
        <title>Evolutionary Origins and Diversification of the Mycorrhizal Mutualists.</title>
        <authorList>
            <consortium name="DOE Joint Genome Institute"/>
            <consortium name="Mycorrhizal Genomics Consortium"/>
            <person name="Kohler A."/>
            <person name="Kuo A."/>
            <person name="Nagy L.G."/>
            <person name="Floudas D."/>
            <person name="Copeland A."/>
            <person name="Barry K.W."/>
            <person name="Cichocki N."/>
            <person name="Veneault-Fourrey C."/>
            <person name="LaButti K."/>
            <person name="Lindquist E.A."/>
            <person name="Lipzen A."/>
            <person name="Lundell T."/>
            <person name="Morin E."/>
            <person name="Murat C."/>
            <person name="Riley R."/>
            <person name="Ohm R."/>
            <person name="Sun H."/>
            <person name="Tunlid A."/>
            <person name="Henrissat B."/>
            <person name="Grigoriev I.V."/>
            <person name="Hibbett D.S."/>
            <person name="Martin F."/>
        </authorList>
    </citation>
    <scope>NUCLEOTIDE SEQUENCE [LARGE SCALE GENOMIC DNA]</scope>
    <source>
        <strain evidence="1 2">FD-317 M1</strain>
    </source>
</reference>
<dbReference type="Proteomes" id="UP000053593">
    <property type="component" value="Unassembled WGS sequence"/>
</dbReference>
<evidence type="ECO:0000313" key="2">
    <source>
        <dbReference type="Proteomes" id="UP000053593"/>
    </source>
</evidence>
<gene>
    <name evidence="1" type="ORF">GYMLUDRAFT_180001</name>
</gene>
<dbReference type="InterPro" id="IPR036397">
    <property type="entry name" value="RNaseH_sf"/>
</dbReference>
<evidence type="ECO:0008006" key="3">
    <source>
        <dbReference type="Google" id="ProtNLM"/>
    </source>
</evidence>
<dbReference type="GO" id="GO:0003676">
    <property type="term" value="F:nucleic acid binding"/>
    <property type="evidence" value="ECO:0007669"/>
    <property type="project" value="InterPro"/>
</dbReference>
<dbReference type="PANTHER" id="PTHR35871">
    <property type="entry name" value="EXPRESSED PROTEIN"/>
    <property type="match status" value="1"/>
</dbReference>